<dbReference type="InterPro" id="IPR046341">
    <property type="entry name" value="SET_dom_sf"/>
</dbReference>
<dbReference type="AlphaFoldDB" id="A0A0M8N0W9"/>
<evidence type="ECO:0000313" key="2">
    <source>
        <dbReference type="EMBL" id="KOS23266.1"/>
    </source>
</evidence>
<dbReference type="PANTHER" id="PTHR13271">
    <property type="entry name" value="UNCHARACTERIZED PUTATIVE METHYLTRANSFERASE"/>
    <property type="match status" value="1"/>
</dbReference>
<dbReference type="Gene3D" id="3.90.1410.10">
    <property type="entry name" value="set domain protein methyltransferase, domain 1"/>
    <property type="match status" value="1"/>
</dbReference>
<dbReference type="EMBL" id="LGSR01000002">
    <property type="protein sequence ID" value="KOS23266.1"/>
    <property type="molecule type" value="Genomic_DNA"/>
</dbReference>
<comment type="caution">
    <text evidence="2">The sequence shown here is derived from an EMBL/GenBank/DDBJ whole genome shotgun (WGS) entry which is preliminary data.</text>
</comment>
<protein>
    <submittedName>
        <fullName evidence="2">Ribosomal N-lysine methyltransferase set11</fullName>
    </submittedName>
</protein>
<dbReference type="STRING" id="150374.A0A0M8N0W9"/>
<dbReference type="OrthoDB" id="441812at2759"/>
<name>A0A0M8N0W9_ESCWE</name>
<proteinExistence type="predicted"/>
<dbReference type="GO" id="GO:0016279">
    <property type="term" value="F:protein-lysine N-methyltransferase activity"/>
    <property type="evidence" value="ECO:0007669"/>
    <property type="project" value="TreeGrafter"/>
</dbReference>
<dbReference type="Pfam" id="PF00856">
    <property type="entry name" value="SET"/>
    <property type="match status" value="1"/>
</dbReference>
<keyword evidence="2" id="KW-0808">Transferase</keyword>
<organism evidence="2 3">
    <name type="scientific">Escovopsis weberi</name>
    <dbReference type="NCBI Taxonomy" id="150374"/>
    <lineage>
        <taxon>Eukaryota</taxon>
        <taxon>Fungi</taxon>
        <taxon>Dikarya</taxon>
        <taxon>Ascomycota</taxon>
        <taxon>Pezizomycotina</taxon>
        <taxon>Sordariomycetes</taxon>
        <taxon>Hypocreomycetidae</taxon>
        <taxon>Hypocreales</taxon>
        <taxon>Hypocreaceae</taxon>
        <taxon>Escovopsis</taxon>
    </lineage>
</organism>
<dbReference type="InterPro" id="IPR001214">
    <property type="entry name" value="SET_dom"/>
</dbReference>
<reference evidence="2 3" key="1">
    <citation type="submission" date="2015-07" db="EMBL/GenBank/DDBJ databases">
        <title>The genome of the fungus Escovopsis weberi, a specialized disease agent of ant agriculture.</title>
        <authorList>
            <person name="de Man T.J."/>
            <person name="Stajich J.E."/>
            <person name="Kubicek C.P."/>
            <person name="Chenthamara K."/>
            <person name="Atanasova L."/>
            <person name="Druzhinina I.S."/>
            <person name="Birnbaum S."/>
            <person name="Barribeau S.M."/>
            <person name="Teiling C."/>
            <person name="Suen G."/>
            <person name="Currie C."/>
            <person name="Gerardo N.M."/>
        </authorList>
    </citation>
    <scope>NUCLEOTIDE SEQUENCE [LARGE SCALE GENOMIC DNA]</scope>
</reference>
<dbReference type="InterPro" id="IPR050600">
    <property type="entry name" value="SETD3_SETD6_MTase"/>
</dbReference>
<dbReference type="Proteomes" id="UP000053831">
    <property type="component" value="Unassembled WGS sequence"/>
</dbReference>
<evidence type="ECO:0000259" key="1">
    <source>
        <dbReference type="PROSITE" id="PS50280"/>
    </source>
</evidence>
<keyword evidence="3" id="KW-1185">Reference proteome</keyword>
<dbReference type="PANTHER" id="PTHR13271:SF137">
    <property type="entry name" value="SET DOMAIN-CONTAINING PROTEIN"/>
    <property type="match status" value="1"/>
</dbReference>
<gene>
    <name evidence="2" type="ORF">ESCO_003629</name>
</gene>
<dbReference type="GO" id="GO:0032259">
    <property type="term" value="P:methylation"/>
    <property type="evidence" value="ECO:0007669"/>
    <property type="project" value="UniProtKB-KW"/>
</dbReference>
<accession>A0A0M8N0W9</accession>
<dbReference type="SUPFAM" id="SSF82199">
    <property type="entry name" value="SET domain"/>
    <property type="match status" value="1"/>
</dbReference>
<dbReference type="PROSITE" id="PS50280">
    <property type="entry name" value="SET"/>
    <property type="match status" value="1"/>
</dbReference>
<feature type="domain" description="SET" evidence="1">
    <location>
        <begin position="31"/>
        <end position="127"/>
    </location>
</feature>
<keyword evidence="2" id="KW-0489">Methyltransferase</keyword>
<sequence>MAALEASMPCLWPEELQDLLPRDARVTLQTQKTNLRRQWGIFSKVFPEVPQQEFQHAWMLVNSRSFLDGTPETDNYPWEDRLALVPVADLFNHSEAGSRVQATSEGGYLVTTDKAYKKGEEVFITYGSHPNDYMLVEYGFILDHNKHDEVHLDDIIMPKLDEGQRVELENGRKPLFI</sequence>
<evidence type="ECO:0000313" key="3">
    <source>
        <dbReference type="Proteomes" id="UP000053831"/>
    </source>
</evidence>